<keyword evidence="1" id="KW-1133">Transmembrane helix</keyword>
<dbReference type="EMBL" id="ML210441">
    <property type="protein sequence ID" value="TFK18009.1"/>
    <property type="molecule type" value="Genomic_DNA"/>
</dbReference>
<dbReference type="Proteomes" id="UP000307440">
    <property type="component" value="Unassembled WGS sequence"/>
</dbReference>
<feature type="transmembrane region" description="Helical" evidence="1">
    <location>
        <begin position="117"/>
        <end position="137"/>
    </location>
</feature>
<reference evidence="2 3" key="1">
    <citation type="journal article" date="2019" name="Nat. Ecol. Evol.">
        <title>Megaphylogeny resolves global patterns of mushroom evolution.</title>
        <authorList>
            <person name="Varga T."/>
            <person name="Krizsan K."/>
            <person name="Foldi C."/>
            <person name="Dima B."/>
            <person name="Sanchez-Garcia M."/>
            <person name="Sanchez-Ramirez S."/>
            <person name="Szollosi G.J."/>
            <person name="Szarkandi J.G."/>
            <person name="Papp V."/>
            <person name="Albert L."/>
            <person name="Andreopoulos W."/>
            <person name="Angelini C."/>
            <person name="Antonin V."/>
            <person name="Barry K.W."/>
            <person name="Bougher N.L."/>
            <person name="Buchanan P."/>
            <person name="Buyck B."/>
            <person name="Bense V."/>
            <person name="Catcheside P."/>
            <person name="Chovatia M."/>
            <person name="Cooper J."/>
            <person name="Damon W."/>
            <person name="Desjardin D."/>
            <person name="Finy P."/>
            <person name="Geml J."/>
            <person name="Haridas S."/>
            <person name="Hughes K."/>
            <person name="Justo A."/>
            <person name="Karasinski D."/>
            <person name="Kautmanova I."/>
            <person name="Kiss B."/>
            <person name="Kocsube S."/>
            <person name="Kotiranta H."/>
            <person name="LaButti K.M."/>
            <person name="Lechner B.E."/>
            <person name="Liimatainen K."/>
            <person name="Lipzen A."/>
            <person name="Lukacs Z."/>
            <person name="Mihaltcheva S."/>
            <person name="Morgado L.N."/>
            <person name="Niskanen T."/>
            <person name="Noordeloos M.E."/>
            <person name="Ohm R.A."/>
            <person name="Ortiz-Santana B."/>
            <person name="Ovrebo C."/>
            <person name="Racz N."/>
            <person name="Riley R."/>
            <person name="Savchenko A."/>
            <person name="Shiryaev A."/>
            <person name="Soop K."/>
            <person name="Spirin V."/>
            <person name="Szebenyi C."/>
            <person name="Tomsovsky M."/>
            <person name="Tulloss R.E."/>
            <person name="Uehling J."/>
            <person name="Grigoriev I.V."/>
            <person name="Vagvolgyi C."/>
            <person name="Papp T."/>
            <person name="Martin F.M."/>
            <person name="Miettinen O."/>
            <person name="Hibbett D.S."/>
            <person name="Nagy L.G."/>
        </authorList>
    </citation>
    <scope>NUCLEOTIDE SEQUENCE [LARGE SCALE GENOMIC DNA]</scope>
    <source>
        <strain evidence="2 3">CBS 121175</strain>
    </source>
</reference>
<evidence type="ECO:0000313" key="2">
    <source>
        <dbReference type="EMBL" id="TFK18009.1"/>
    </source>
</evidence>
<sequence length="363" mass="39974">MDALTEPEQEASYVAIQAMAGSYGRSLFAKACLGFAFTGFQAMICLYGAAVFLETPREGRKGRLPYIVLSLMIFLSSTVSAALDGFATLDSVRSYGQSEELLEAPENVFFEIRQGPAALQLIWIALGDGVLLFRCYIIWHDKWWLVILPLLAYLAAIGTQIMSIAVYDGTNPYQTLTLTVLFPVLFNIIATGLIIFRLMRWRRKLLKALPSRSLTNYSAAATVLAESAFPLALFGICYVASGLVGYRQALALNAFGQRLVEESGGSITHETLSEGIAMMNAHTALAAWNYAFEALYKVFAILSPQFLIFRISTGRSFTRSNEVTAATFSSPLVFAPSQSLNSQRSVSQRSTRYTYKQVQGDVN</sequence>
<keyword evidence="1" id="KW-0472">Membrane</keyword>
<feature type="transmembrane region" description="Helical" evidence="1">
    <location>
        <begin position="64"/>
        <end position="83"/>
    </location>
</feature>
<dbReference type="OrthoDB" id="3354175at2759"/>
<feature type="transmembrane region" description="Helical" evidence="1">
    <location>
        <begin position="144"/>
        <end position="167"/>
    </location>
</feature>
<keyword evidence="1" id="KW-0812">Transmembrane</keyword>
<feature type="transmembrane region" description="Helical" evidence="1">
    <location>
        <begin position="27"/>
        <end position="52"/>
    </location>
</feature>
<proteinExistence type="predicted"/>
<name>A0A5C3KD59_COPMA</name>
<evidence type="ECO:0000313" key="3">
    <source>
        <dbReference type="Proteomes" id="UP000307440"/>
    </source>
</evidence>
<feature type="transmembrane region" description="Helical" evidence="1">
    <location>
        <begin position="217"/>
        <end position="241"/>
    </location>
</feature>
<gene>
    <name evidence="2" type="ORF">FA15DRAFT_628371</name>
</gene>
<feature type="transmembrane region" description="Helical" evidence="1">
    <location>
        <begin position="173"/>
        <end position="196"/>
    </location>
</feature>
<evidence type="ECO:0000256" key="1">
    <source>
        <dbReference type="SAM" id="Phobius"/>
    </source>
</evidence>
<protein>
    <submittedName>
        <fullName evidence="2">Uncharacterized protein</fullName>
    </submittedName>
</protein>
<feature type="transmembrane region" description="Helical" evidence="1">
    <location>
        <begin position="287"/>
        <end position="309"/>
    </location>
</feature>
<keyword evidence="3" id="KW-1185">Reference proteome</keyword>
<organism evidence="2 3">
    <name type="scientific">Coprinopsis marcescibilis</name>
    <name type="common">Agaric fungus</name>
    <name type="synonym">Psathyrella marcescibilis</name>
    <dbReference type="NCBI Taxonomy" id="230819"/>
    <lineage>
        <taxon>Eukaryota</taxon>
        <taxon>Fungi</taxon>
        <taxon>Dikarya</taxon>
        <taxon>Basidiomycota</taxon>
        <taxon>Agaricomycotina</taxon>
        <taxon>Agaricomycetes</taxon>
        <taxon>Agaricomycetidae</taxon>
        <taxon>Agaricales</taxon>
        <taxon>Agaricineae</taxon>
        <taxon>Psathyrellaceae</taxon>
        <taxon>Coprinopsis</taxon>
    </lineage>
</organism>
<accession>A0A5C3KD59</accession>
<dbReference type="AlphaFoldDB" id="A0A5C3KD59"/>